<dbReference type="EMBL" id="AHAE01000005">
    <property type="protein sequence ID" value="EJZ82991.1"/>
    <property type="molecule type" value="Genomic_DNA"/>
</dbReference>
<feature type="transmembrane region" description="Helical" evidence="6">
    <location>
        <begin position="6"/>
        <end position="29"/>
    </location>
</feature>
<proteinExistence type="predicted"/>
<evidence type="ECO:0000256" key="1">
    <source>
        <dbReference type="ARBA" id="ARBA00004651"/>
    </source>
</evidence>
<evidence type="ECO:0000313" key="9">
    <source>
        <dbReference type="Proteomes" id="UP000006078"/>
    </source>
</evidence>
<accession>K0YHR0</accession>
<dbReference type="AlphaFoldDB" id="K0YHR0"/>
<dbReference type="RefSeq" id="WP_004599992.1">
    <property type="nucleotide sequence ID" value="NZ_HF541865.1"/>
</dbReference>
<protein>
    <recommendedName>
        <fullName evidence="7">Cardiolipin synthase N-terminal domain-containing protein</fullName>
    </recommendedName>
</protein>
<reference evidence="8 9" key="1">
    <citation type="submission" date="2012-08" db="EMBL/GenBank/DDBJ databases">
        <title>The Genome Sequence of Turicella otitidis ATCC 51513.</title>
        <authorList>
            <consortium name="The Broad Institute Genome Sequencing Platform"/>
            <person name="Earl A."/>
            <person name="Ward D."/>
            <person name="Feldgarden M."/>
            <person name="Gevers D."/>
            <person name="Huys G."/>
            <person name="Walker B."/>
            <person name="Young S.K."/>
            <person name="Zeng Q."/>
            <person name="Gargeya S."/>
            <person name="Fitzgerald M."/>
            <person name="Haas B."/>
            <person name="Abouelleil A."/>
            <person name="Alvarado L."/>
            <person name="Arachchi H.M."/>
            <person name="Berlin A.M."/>
            <person name="Chapman S.B."/>
            <person name="Goldberg J."/>
            <person name="Griggs A."/>
            <person name="Gujja S."/>
            <person name="Hansen M."/>
            <person name="Howarth C."/>
            <person name="Imamovic A."/>
            <person name="Larimer J."/>
            <person name="McCowen C."/>
            <person name="Montmayeur A."/>
            <person name="Murphy C."/>
            <person name="Neiman D."/>
            <person name="Pearson M."/>
            <person name="Priest M."/>
            <person name="Roberts A."/>
            <person name="Saif S."/>
            <person name="Shea T."/>
            <person name="Sisk P."/>
            <person name="Sykes S."/>
            <person name="Wortman J."/>
            <person name="Nusbaum C."/>
            <person name="Birren B."/>
        </authorList>
    </citation>
    <scope>NUCLEOTIDE SEQUENCE [LARGE SCALE GENOMIC DNA]</scope>
    <source>
        <strain evidence="8 9">ATCC 51513</strain>
    </source>
</reference>
<dbReference type="HOGENOM" id="CLU_2811223_0_0_11"/>
<evidence type="ECO:0000256" key="4">
    <source>
        <dbReference type="ARBA" id="ARBA00022989"/>
    </source>
</evidence>
<feature type="transmembrane region" description="Helical" evidence="6">
    <location>
        <begin position="41"/>
        <end position="59"/>
    </location>
</feature>
<sequence>MDASSLLIGALGALVVVAVVAALAAVVDILRTPGLKGEKKAAWCVVAVAAPLVGAFLWFTEGRDFKQ</sequence>
<dbReference type="STRING" id="29321.AAV33_08145"/>
<dbReference type="Proteomes" id="UP000006078">
    <property type="component" value="Unassembled WGS sequence"/>
</dbReference>
<evidence type="ECO:0000259" key="7">
    <source>
        <dbReference type="Pfam" id="PF13396"/>
    </source>
</evidence>
<evidence type="ECO:0000256" key="2">
    <source>
        <dbReference type="ARBA" id="ARBA00022475"/>
    </source>
</evidence>
<comment type="caution">
    <text evidence="8">The sequence shown here is derived from an EMBL/GenBank/DDBJ whole genome shotgun (WGS) entry which is preliminary data.</text>
</comment>
<feature type="domain" description="Cardiolipin synthase N-terminal" evidence="7">
    <location>
        <begin position="20"/>
        <end position="60"/>
    </location>
</feature>
<keyword evidence="3 6" id="KW-0812">Transmembrane</keyword>
<keyword evidence="5 6" id="KW-0472">Membrane</keyword>
<evidence type="ECO:0000256" key="6">
    <source>
        <dbReference type="SAM" id="Phobius"/>
    </source>
</evidence>
<name>K0YHR0_9CORY</name>
<gene>
    <name evidence="8" type="ORF">HMPREF9719_00102</name>
</gene>
<evidence type="ECO:0000256" key="3">
    <source>
        <dbReference type="ARBA" id="ARBA00022692"/>
    </source>
</evidence>
<dbReference type="InterPro" id="IPR027379">
    <property type="entry name" value="CLS_N"/>
</dbReference>
<evidence type="ECO:0000256" key="5">
    <source>
        <dbReference type="ARBA" id="ARBA00023136"/>
    </source>
</evidence>
<keyword evidence="4 6" id="KW-1133">Transmembrane helix</keyword>
<keyword evidence="9" id="KW-1185">Reference proteome</keyword>
<organism evidence="8 9">
    <name type="scientific">Corynebacterium otitidis ATCC 51513</name>
    <dbReference type="NCBI Taxonomy" id="883169"/>
    <lineage>
        <taxon>Bacteria</taxon>
        <taxon>Bacillati</taxon>
        <taxon>Actinomycetota</taxon>
        <taxon>Actinomycetes</taxon>
        <taxon>Mycobacteriales</taxon>
        <taxon>Corynebacteriaceae</taxon>
        <taxon>Corynebacterium</taxon>
    </lineage>
</organism>
<evidence type="ECO:0000313" key="8">
    <source>
        <dbReference type="EMBL" id="EJZ82991.1"/>
    </source>
</evidence>
<comment type="subcellular location">
    <subcellularLocation>
        <location evidence="1">Cell membrane</location>
        <topology evidence="1">Multi-pass membrane protein</topology>
    </subcellularLocation>
</comment>
<dbReference type="Pfam" id="PF13396">
    <property type="entry name" value="PLDc_N"/>
    <property type="match status" value="1"/>
</dbReference>
<keyword evidence="2" id="KW-1003">Cell membrane</keyword>
<dbReference type="GO" id="GO:0005886">
    <property type="term" value="C:plasma membrane"/>
    <property type="evidence" value="ECO:0007669"/>
    <property type="project" value="UniProtKB-SubCell"/>
</dbReference>